<proteinExistence type="predicted"/>
<name>A0AAV2J0U0_KNICA</name>
<feature type="region of interest" description="Disordered" evidence="1">
    <location>
        <begin position="33"/>
        <end position="116"/>
    </location>
</feature>
<organism evidence="2 3">
    <name type="scientific">Knipowitschia caucasica</name>
    <name type="common">Caucasian dwarf goby</name>
    <name type="synonym">Pomatoschistus caucasicus</name>
    <dbReference type="NCBI Taxonomy" id="637954"/>
    <lineage>
        <taxon>Eukaryota</taxon>
        <taxon>Metazoa</taxon>
        <taxon>Chordata</taxon>
        <taxon>Craniata</taxon>
        <taxon>Vertebrata</taxon>
        <taxon>Euteleostomi</taxon>
        <taxon>Actinopterygii</taxon>
        <taxon>Neopterygii</taxon>
        <taxon>Teleostei</taxon>
        <taxon>Neoteleostei</taxon>
        <taxon>Acanthomorphata</taxon>
        <taxon>Gobiaria</taxon>
        <taxon>Gobiiformes</taxon>
        <taxon>Gobioidei</taxon>
        <taxon>Gobiidae</taxon>
        <taxon>Gobiinae</taxon>
        <taxon>Knipowitschia</taxon>
    </lineage>
</organism>
<sequence length="116" mass="12517">MGLPRPRPTPTSGPCPTVWIEFGLIDWEACAPSPSPEEAAAELQCDCGLPSPPLQSPPAQRDRGRRYAHNKDADSRETAQQQSEPELSLRPAPSITSRLEQLEDSPGASPDISGMK</sequence>
<reference evidence="2 3" key="1">
    <citation type="submission" date="2024-04" db="EMBL/GenBank/DDBJ databases">
        <authorList>
            <person name="Waldvogel A.-M."/>
            <person name="Schoenle A."/>
        </authorList>
    </citation>
    <scope>NUCLEOTIDE SEQUENCE [LARGE SCALE GENOMIC DNA]</scope>
</reference>
<protein>
    <submittedName>
        <fullName evidence="2">Uncharacterized protein</fullName>
    </submittedName>
</protein>
<dbReference type="AlphaFoldDB" id="A0AAV2J0U0"/>
<evidence type="ECO:0000313" key="2">
    <source>
        <dbReference type="EMBL" id="CAL1571108.1"/>
    </source>
</evidence>
<evidence type="ECO:0000313" key="3">
    <source>
        <dbReference type="Proteomes" id="UP001497482"/>
    </source>
</evidence>
<dbReference type="EMBL" id="OZ035832">
    <property type="protein sequence ID" value="CAL1571108.1"/>
    <property type="molecule type" value="Genomic_DNA"/>
</dbReference>
<evidence type="ECO:0000256" key="1">
    <source>
        <dbReference type="SAM" id="MobiDB-lite"/>
    </source>
</evidence>
<feature type="compositionally biased region" description="Low complexity" evidence="1">
    <location>
        <begin position="33"/>
        <end position="42"/>
    </location>
</feature>
<dbReference type="Proteomes" id="UP001497482">
    <property type="component" value="Chromosome 10"/>
</dbReference>
<accession>A0AAV2J0U0</accession>
<gene>
    <name evidence="2" type="ORF">KC01_LOCUS3272</name>
</gene>
<keyword evidence="3" id="KW-1185">Reference proteome</keyword>